<evidence type="ECO:0000256" key="1">
    <source>
        <dbReference type="SAM" id="MobiDB-lite"/>
    </source>
</evidence>
<protein>
    <submittedName>
        <fullName evidence="2">Uncharacterized protein</fullName>
    </submittedName>
</protein>
<sequence length="229" mass="26014">MSLMLAGNEFQSLGRAIRMSMRRCDGMVLLVLFHGESVCSDCGGKKACVVAERSKHQRIQLETGTASSIVLCVVVVICVRSELCQNGKQMNINKKKRRREDMKINLKLEDKKMKWRHDVTYVTSKGAVAEDKSFAPVTSCCQKKCLSTFTADEQEDLFEIFYRANKITQDATVAEHVSTDSRYMIDTENLRQQPFVEREESEKTAHIRRESSTLSSNKMEQRPTDTLSG</sequence>
<comment type="caution">
    <text evidence="2">The sequence shown here is derived from an EMBL/GenBank/DDBJ whole genome shotgun (WGS) entry which is preliminary data.</text>
</comment>
<accession>A0ABQ8T9W3</accession>
<evidence type="ECO:0000313" key="2">
    <source>
        <dbReference type="EMBL" id="KAJ4442771.1"/>
    </source>
</evidence>
<feature type="compositionally biased region" description="Basic and acidic residues" evidence="1">
    <location>
        <begin position="196"/>
        <end position="211"/>
    </location>
</feature>
<evidence type="ECO:0000313" key="3">
    <source>
        <dbReference type="Proteomes" id="UP001148838"/>
    </source>
</evidence>
<keyword evidence="3" id="KW-1185">Reference proteome</keyword>
<proteinExistence type="predicted"/>
<name>A0ABQ8T9W3_PERAM</name>
<reference evidence="2 3" key="1">
    <citation type="journal article" date="2022" name="Allergy">
        <title>Genome assembly and annotation of Periplaneta americana reveal a comprehensive cockroach allergen profile.</title>
        <authorList>
            <person name="Wang L."/>
            <person name="Xiong Q."/>
            <person name="Saelim N."/>
            <person name="Wang L."/>
            <person name="Nong W."/>
            <person name="Wan A.T."/>
            <person name="Shi M."/>
            <person name="Liu X."/>
            <person name="Cao Q."/>
            <person name="Hui J.H.L."/>
            <person name="Sookrung N."/>
            <person name="Leung T.F."/>
            <person name="Tungtrongchitr A."/>
            <person name="Tsui S.K.W."/>
        </authorList>
    </citation>
    <scope>NUCLEOTIDE SEQUENCE [LARGE SCALE GENOMIC DNA]</scope>
    <source>
        <strain evidence="2">PWHHKU_190912</strain>
    </source>
</reference>
<dbReference type="EMBL" id="JAJSOF020000013">
    <property type="protein sequence ID" value="KAJ4442771.1"/>
    <property type="molecule type" value="Genomic_DNA"/>
</dbReference>
<organism evidence="2 3">
    <name type="scientific">Periplaneta americana</name>
    <name type="common">American cockroach</name>
    <name type="synonym">Blatta americana</name>
    <dbReference type="NCBI Taxonomy" id="6978"/>
    <lineage>
        <taxon>Eukaryota</taxon>
        <taxon>Metazoa</taxon>
        <taxon>Ecdysozoa</taxon>
        <taxon>Arthropoda</taxon>
        <taxon>Hexapoda</taxon>
        <taxon>Insecta</taxon>
        <taxon>Pterygota</taxon>
        <taxon>Neoptera</taxon>
        <taxon>Polyneoptera</taxon>
        <taxon>Dictyoptera</taxon>
        <taxon>Blattodea</taxon>
        <taxon>Blattoidea</taxon>
        <taxon>Blattidae</taxon>
        <taxon>Blattinae</taxon>
        <taxon>Periplaneta</taxon>
    </lineage>
</organism>
<feature type="compositionally biased region" description="Polar residues" evidence="1">
    <location>
        <begin position="212"/>
        <end position="229"/>
    </location>
</feature>
<feature type="region of interest" description="Disordered" evidence="1">
    <location>
        <begin position="196"/>
        <end position="229"/>
    </location>
</feature>
<gene>
    <name evidence="2" type="ORF">ANN_04363</name>
</gene>
<dbReference type="Proteomes" id="UP001148838">
    <property type="component" value="Unassembled WGS sequence"/>
</dbReference>